<dbReference type="EMBL" id="SNZH01000019">
    <property type="protein sequence ID" value="TDR38693.1"/>
    <property type="molecule type" value="Genomic_DNA"/>
</dbReference>
<dbReference type="InterPro" id="IPR007791">
    <property type="entry name" value="DjlA_N"/>
</dbReference>
<dbReference type="AlphaFoldDB" id="A0A4R6YMR3"/>
<feature type="domain" description="Co-chaperone DjlA N-terminal" evidence="1">
    <location>
        <begin position="47"/>
        <end position="151"/>
    </location>
</feature>
<dbReference type="RefSeq" id="WP_133821237.1">
    <property type="nucleotide sequence ID" value="NZ_SNZH01000019.1"/>
</dbReference>
<evidence type="ECO:0000313" key="2">
    <source>
        <dbReference type="EMBL" id="TDR38693.1"/>
    </source>
</evidence>
<accession>A0A4R6YMR3</accession>
<keyword evidence="3" id="KW-1185">Reference proteome</keyword>
<comment type="caution">
    <text evidence="2">The sequence shown here is derived from an EMBL/GenBank/DDBJ whole genome shotgun (WGS) entry which is preliminary data.</text>
</comment>
<evidence type="ECO:0000259" key="1">
    <source>
        <dbReference type="Pfam" id="PF05099"/>
    </source>
</evidence>
<dbReference type="Pfam" id="PF05099">
    <property type="entry name" value="TerB"/>
    <property type="match status" value="1"/>
</dbReference>
<name>A0A4R6YMR3_9GAMM</name>
<protein>
    <submittedName>
        <fullName evidence="2">Tellurite resistance protein TerB</fullName>
    </submittedName>
</protein>
<dbReference type="InterPro" id="IPR029024">
    <property type="entry name" value="TerB-like"/>
</dbReference>
<evidence type="ECO:0000313" key="3">
    <source>
        <dbReference type="Proteomes" id="UP000295293"/>
    </source>
</evidence>
<dbReference type="SUPFAM" id="SSF158682">
    <property type="entry name" value="TerB-like"/>
    <property type="match status" value="1"/>
</dbReference>
<dbReference type="Gene3D" id="1.10.3680.10">
    <property type="entry name" value="TerB-like"/>
    <property type="match status" value="1"/>
</dbReference>
<reference evidence="2 3" key="1">
    <citation type="submission" date="2019-03" db="EMBL/GenBank/DDBJ databases">
        <title>Genomic Encyclopedia of Type Strains, Phase IV (KMG-IV): sequencing the most valuable type-strain genomes for metagenomic binning, comparative biology and taxonomic classification.</title>
        <authorList>
            <person name="Goeker M."/>
        </authorList>
    </citation>
    <scope>NUCLEOTIDE SEQUENCE [LARGE SCALE GENOMIC DNA]</scope>
    <source>
        <strain evidence="2 3">DSM 21667</strain>
    </source>
</reference>
<organism evidence="2 3">
    <name type="scientific">Tahibacter aquaticus</name>
    <dbReference type="NCBI Taxonomy" id="520092"/>
    <lineage>
        <taxon>Bacteria</taxon>
        <taxon>Pseudomonadati</taxon>
        <taxon>Pseudomonadota</taxon>
        <taxon>Gammaproteobacteria</taxon>
        <taxon>Lysobacterales</taxon>
        <taxon>Rhodanobacteraceae</taxon>
        <taxon>Tahibacter</taxon>
    </lineage>
</organism>
<proteinExistence type="predicted"/>
<dbReference type="Proteomes" id="UP000295293">
    <property type="component" value="Unassembled WGS sequence"/>
</dbReference>
<sequence length="153" mass="16851">MAHGENPAQGSRFGALLRDLGSSIGELLGGGKLEPEQVISVEVFFGLLGYLAGVDSIVTSHEAEFVNQFMEDLQLSARGRDLAQRAFTRGRKREIELRSEIERFLAVYPRGGGEAHKLHDALYRLAAADGRLQPREKAFLEEATQLLGFTAEH</sequence>
<dbReference type="OrthoDB" id="6064876at2"/>
<gene>
    <name evidence="2" type="ORF">DFR29_11921</name>
</gene>